<feature type="transmembrane region" description="Helical" evidence="6">
    <location>
        <begin position="455"/>
        <end position="477"/>
    </location>
</feature>
<evidence type="ECO:0000313" key="9">
    <source>
        <dbReference type="Proteomes" id="UP001500340"/>
    </source>
</evidence>
<dbReference type="PROSITE" id="PS50850">
    <property type="entry name" value="MFS"/>
    <property type="match status" value="1"/>
</dbReference>
<feature type="transmembrane region" description="Helical" evidence="6">
    <location>
        <begin position="422"/>
        <end position="443"/>
    </location>
</feature>
<dbReference type="PANTHER" id="PTHR42718:SF39">
    <property type="entry name" value="ACTINORHODIN TRANSPORTER-RELATED"/>
    <property type="match status" value="1"/>
</dbReference>
<proteinExistence type="predicted"/>
<keyword evidence="9" id="KW-1185">Reference proteome</keyword>
<evidence type="ECO:0000256" key="3">
    <source>
        <dbReference type="ARBA" id="ARBA00022692"/>
    </source>
</evidence>
<dbReference type="RefSeq" id="WP_343858191.1">
    <property type="nucleotide sequence ID" value="NZ_BAAACX010000006.1"/>
</dbReference>
<comment type="subcellular location">
    <subcellularLocation>
        <location evidence="1">Cell membrane</location>
        <topology evidence="1">Multi-pass membrane protein</topology>
    </subcellularLocation>
</comment>
<dbReference type="InterPro" id="IPR011701">
    <property type="entry name" value="MFS"/>
</dbReference>
<evidence type="ECO:0000256" key="6">
    <source>
        <dbReference type="SAM" id="Phobius"/>
    </source>
</evidence>
<feature type="transmembrane region" description="Helical" evidence="6">
    <location>
        <begin position="350"/>
        <end position="370"/>
    </location>
</feature>
<name>A0ABN0Y3N7_9BACL</name>
<dbReference type="PANTHER" id="PTHR42718">
    <property type="entry name" value="MAJOR FACILITATOR SUPERFAMILY MULTIDRUG TRANSPORTER MFSC"/>
    <property type="match status" value="1"/>
</dbReference>
<feature type="transmembrane region" description="Helical" evidence="6">
    <location>
        <begin position="63"/>
        <end position="81"/>
    </location>
</feature>
<dbReference type="Gene3D" id="1.20.1250.20">
    <property type="entry name" value="MFS general substrate transporter like domains"/>
    <property type="match status" value="2"/>
</dbReference>
<reference evidence="8 9" key="1">
    <citation type="journal article" date="2019" name="Int. J. Syst. Evol. Microbiol.">
        <title>The Global Catalogue of Microorganisms (GCM) 10K type strain sequencing project: providing services to taxonomists for standard genome sequencing and annotation.</title>
        <authorList>
            <consortium name="The Broad Institute Genomics Platform"/>
            <consortium name="The Broad Institute Genome Sequencing Center for Infectious Disease"/>
            <person name="Wu L."/>
            <person name="Ma J."/>
        </authorList>
    </citation>
    <scope>NUCLEOTIDE SEQUENCE [LARGE SCALE GENOMIC DNA]</scope>
    <source>
        <strain evidence="8 9">JCM 12774</strain>
    </source>
</reference>
<feature type="transmembrane region" description="Helical" evidence="6">
    <location>
        <begin position="317"/>
        <end position="338"/>
    </location>
</feature>
<dbReference type="Proteomes" id="UP001500340">
    <property type="component" value="Unassembled WGS sequence"/>
</dbReference>
<keyword evidence="4 6" id="KW-1133">Transmembrane helix</keyword>
<feature type="transmembrane region" description="Helical" evidence="6">
    <location>
        <begin position="93"/>
        <end position="112"/>
    </location>
</feature>
<accession>A0ABN0Y3N7</accession>
<keyword evidence="3 6" id="KW-0812">Transmembrane</keyword>
<dbReference type="Pfam" id="PF07690">
    <property type="entry name" value="MFS_1"/>
    <property type="match status" value="1"/>
</dbReference>
<comment type="caution">
    <text evidence="8">The sequence shown here is derived from an EMBL/GenBank/DDBJ whole genome shotgun (WGS) entry which is preliminary data.</text>
</comment>
<dbReference type="CDD" id="cd17321">
    <property type="entry name" value="MFS_MMR_MDR_like"/>
    <property type="match status" value="1"/>
</dbReference>
<dbReference type="EMBL" id="BAAACX010000006">
    <property type="protein sequence ID" value="GAA0380686.1"/>
    <property type="molecule type" value="Genomic_DNA"/>
</dbReference>
<dbReference type="PRINTS" id="PR01036">
    <property type="entry name" value="TCRTETB"/>
</dbReference>
<protein>
    <submittedName>
        <fullName evidence="8">MFS transporter</fullName>
    </submittedName>
</protein>
<evidence type="ECO:0000256" key="1">
    <source>
        <dbReference type="ARBA" id="ARBA00004651"/>
    </source>
</evidence>
<dbReference type="InterPro" id="IPR020846">
    <property type="entry name" value="MFS_dom"/>
</dbReference>
<feature type="transmembrane region" description="Helical" evidence="6">
    <location>
        <begin position="244"/>
        <end position="263"/>
    </location>
</feature>
<feature type="transmembrane region" description="Helical" evidence="6">
    <location>
        <begin position="118"/>
        <end position="138"/>
    </location>
</feature>
<dbReference type="InterPro" id="IPR036259">
    <property type="entry name" value="MFS_trans_sf"/>
</dbReference>
<evidence type="ECO:0000256" key="2">
    <source>
        <dbReference type="ARBA" id="ARBA00022448"/>
    </source>
</evidence>
<evidence type="ECO:0000256" key="4">
    <source>
        <dbReference type="ARBA" id="ARBA00022989"/>
    </source>
</evidence>
<feature type="transmembrane region" description="Helical" evidence="6">
    <location>
        <begin position="181"/>
        <end position="202"/>
    </location>
</feature>
<feature type="domain" description="Major facilitator superfamily (MFS) profile" evidence="7">
    <location>
        <begin position="27"/>
        <end position="481"/>
    </location>
</feature>
<keyword evidence="5 6" id="KW-0472">Membrane</keyword>
<gene>
    <name evidence="8" type="ORF">GCM10008933_09800</name>
</gene>
<keyword evidence="2" id="KW-0813">Transport</keyword>
<feature type="transmembrane region" description="Helical" evidence="6">
    <location>
        <begin position="382"/>
        <end position="401"/>
    </location>
</feature>
<feature type="transmembrane region" description="Helical" evidence="6">
    <location>
        <begin position="150"/>
        <end position="169"/>
    </location>
</feature>
<feature type="transmembrane region" description="Helical" evidence="6">
    <location>
        <begin position="284"/>
        <end position="311"/>
    </location>
</feature>
<evidence type="ECO:0000256" key="5">
    <source>
        <dbReference type="ARBA" id="ARBA00023136"/>
    </source>
</evidence>
<dbReference type="SUPFAM" id="SSF103473">
    <property type="entry name" value="MFS general substrate transporter"/>
    <property type="match status" value="1"/>
</dbReference>
<feature type="transmembrane region" description="Helical" evidence="6">
    <location>
        <begin position="25"/>
        <end position="43"/>
    </location>
</feature>
<organism evidence="8 9">
    <name type="scientific">Paenibacillus motobuensis</name>
    <dbReference type="NCBI Taxonomy" id="295324"/>
    <lineage>
        <taxon>Bacteria</taxon>
        <taxon>Bacillati</taxon>
        <taxon>Bacillota</taxon>
        <taxon>Bacilli</taxon>
        <taxon>Bacillales</taxon>
        <taxon>Paenibacillaceae</taxon>
        <taxon>Paenibacillus</taxon>
    </lineage>
</organism>
<evidence type="ECO:0000259" key="7">
    <source>
        <dbReference type="PROSITE" id="PS50850"/>
    </source>
</evidence>
<evidence type="ECO:0000313" key="8">
    <source>
        <dbReference type="EMBL" id="GAA0380686.1"/>
    </source>
</evidence>
<feature type="transmembrane region" description="Helical" evidence="6">
    <location>
        <begin position="214"/>
        <end position="232"/>
    </location>
</feature>
<sequence length="489" mass="53416">MTLNNLTAALASEVEAIPQANPRRWFALILILLPTLLISLNNYMMQVALPSMQASVHASFAEAQLIFSGYSLGLAIALILGGKLGDMYGRKRMLWIGVMGFTCMCLLGGLVSDPTLLIMIRIVQGLSAAMIQPQVLSIMQSSFLPSEKGLVFAIYGAVIGIGFTLGLILGGLLVDLNLFGLGWRIVFLFNVPFGLIVMMGLHIVPESRGQASQYIDWFGIVLIIPGLLMLIYPLTIGQKQGWPLWTWGCLIVSILLLLVFVLLQKQREETGRTPLVGLSIFKIGSFRVGIITELVVYLSMFTFFFILNYYLQSGLHFGIAETSLVFLPLGLGFFTTSLLSSRIVQRWGAVVLKTGMLTMGASLFILIWSLRIDAVHLFHWQNIMILSVYGLGLGMATTPLANKILHQVPPALAGTGSGLFTTLMYLANVFGVALISILFSAVLRSPFAEASLEDYVRAFSMSTAVSGGLAIAAFGCISRLKEKEVRERE</sequence>